<dbReference type="AlphaFoldDB" id="A0A939QLS8"/>
<name>A0A939QLS8_9MICO</name>
<evidence type="ECO:0000313" key="3">
    <source>
        <dbReference type="EMBL" id="MBO3664047.1"/>
    </source>
</evidence>
<evidence type="ECO:0008006" key="5">
    <source>
        <dbReference type="Google" id="ProtNLM"/>
    </source>
</evidence>
<organism evidence="3 4">
    <name type="scientific">Microbacterium stercoris</name>
    <dbReference type="NCBI Taxonomy" id="2820289"/>
    <lineage>
        <taxon>Bacteria</taxon>
        <taxon>Bacillati</taxon>
        <taxon>Actinomycetota</taxon>
        <taxon>Actinomycetes</taxon>
        <taxon>Micrococcales</taxon>
        <taxon>Microbacteriaceae</taxon>
        <taxon>Microbacterium</taxon>
    </lineage>
</organism>
<evidence type="ECO:0000256" key="2">
    <source>
        <dbReference type="SAM" id="MobiDB-lite"/>
    </source>
</evidence>
<evidence type="ECO:0000313" key="4">
    <source>
        <dbReference type="Proteomes" id="UP000680132"/>
    </source>
</evidence>
<gene>
    <name evidence="3" type="ORF">J5V96_11050</name>
</gene>
<keyword evidence="4" id="KW-1185">Reference proteome</keyword>
<reference evidence="3" key="1">
    <citation type="submission" date="2021-03" db="EMBL/GenBank/DDBJ databases">
        <title>Microbacterium sp. nov., a novel actinobacterium isolated from cow dung.</title>
        <authorList>
            <person name="Zhang L."/>
        </authorList>
    </citation>
    <scope>NUCLEOTIDE SEQUENCE</scope>
    <source>
        <strain evidence="3">NEAU-LLB</strain>
    </source>
</reference>
<sequence length="141" mass="15779">MSSWLAYGGVPDTPPERPRRGRLALAGRKRGGAGKTRGAVDWCPQFNHDNLYRKRCFLPELAALHTSSVRWDDLRRLYASARASAGLPIERVAKFMGHADIATMYKHYLHPFNHMDRLAAAASRRALARIGARDDAGAHRM</sequence>
<protein>
    <recommendedName>
        <fullName evidence="5">Tyr recombinase domain-containing protein</fullName>
    </recommendedName>
</protein>
<evidence type="ECO:0000256" key="1">
    <source>
        <dbReference type="ARBA" id="ARBA00023172"/>
    </source>
</evidence>
<accession>A0A939QLS8</accession>
<keyword evidence="1" id="KW-0233">DNA recombination</keyword>
<dbReference type="GO" id="GO:0003677">
    <property type="term" value="F:DNA binding"/>
    <property type="evidence" value="ECO:0007669"/>
    <property type="project" value="InterPro"/>
</dbReference>
<comment type="caution">
    <text evidence="3">The sequence shown here is derived from an EMBL/GenBank/DDBJ whole genome shotgun (WGS) entry which is preliminary data.</text>
</comment>
<dbReference type="GO" id="GO:0006310">
    <property type="term" value="P:DNA recombination"/>
    <property type="evidence" value="ECO:0007669"/>
    <property type="project" value="UniProtKB-KW"/>
</dbReference>
<dbReference type="EMBL" id="JAGFOA010000004">
    <property type="protein sequence ID" value="MBO3664047.1"/>
    <property type="molecule type" value="Genomic_DNA"/>
</dbReference>
<proteinExistence type="predicted"/>
<dbReference type="RefSeq" id="WP_208503751.1">
    <property type="nucleotide sequence ID" value="NZ_JAGFOA010000004.1"/>
</dbReference>
<dbReference type="Gene3D" id="1.10.443.10">
    <property type="entry name" value="Intergrase catalytic core"/>
    <property type="match status" value="1"/>
</dbReference>
<dbReference type="GO" id="GO:0015074">
    <property type="term" value="P:DNA integration"/>
    <property type="evidence" value="ECO:0007669"/>
    <property type="project" value="InterPro"/>
</dbReference>
<dbReference type="InterPro" id="IPR011010">
    <property type="entry name" value="DNA_brk_join_enz"/>
</dbReference>
<feature type="region of interest" description="Disordered" evidence="2">
    <location>
        <begin position="1"/>
        <end position="20"/>
    </location>
</feature>
<dbReference type="SUPFAM" id="SSF56349">
    <property type="entry name" value="DNA breaking-rejoining enzymes"/>
    <property type="match status" value="1"/>
</dbReference>
<dbReference type="Proteomes" id="UP000680132">
    <property type="component" value="Unassembled WGS sequence"/>
</dbReference>
<dbReference type="InterPro" id="IPR013762">
    <property type="entry name" value="Integrase-like_cat_sf"/>
</dbReference>